<dbReference type="Pfam" id="PF00005">
    <property type="entry name" value="ABC_tran"/>
    <property type="match status" value="1"/>
</dbReference>
<feature type="domain" description="ABC transporter" evidence="9">
    <location>
        <begin position="327"/>
        <end position="537"/>
    </location>
</feature>
<evidence type="ECO:0000256" key="5">
    <source>
        <dbReference type="ARBA" id="ARBA00022840"/>
    </source>
</evidence>
<dbReference type="GO" id="GO:0005524">
    <property type="term" value="F:ATP binding"/>
    <property type="evidence" value="ECO:0007669"/>
    <property type="project" value="UniProtKB-KW"/>
</dbReference>
<dbReference type="PROSITE" id="PS50893">
    <property type="entry name" value="ABC_TRANSPORTER_2"/>
    <property type="match status" value="1"/>
</dbReference>
<feature type="transmembrane region" description="Helical" evidence="8">
    <location>
        <begin position="151"/>
        <end position="169"/>
    </location>
</feature>
<dbReference type="EMBL" id="CP029822">
    <property type="protein sequence ID" value="AZS51889.1"/>
    <property type="molecule type" value="Genomic_DNA"/>
</dbReference>
<feature type="transmembrane region" description="Helical" evidence="8">
    <location>
        <begin position="123"/>
        <end position="145"/>
    </location>
</feature>
<evidence type="ECO:0000256" key="7">
    <source>
        <dbReference type="ARBA" id="ARBA00023136"/>
    </source>
</evidence>
<dbReference type="GO" id="GO:0015833">
    <property type="term" value="P:peptide transport"/>
    <property type="evidence" value="ECO:0007669"/>
    <property type="project" value="InterPro"/>
</dbReference>
<sequence length="537" mass="60324">MTLQTFIIKGNAKPLSLLILLSLLAGGLHIGLLVLINTTLSWLISGRNVGVNEFTSALALLIGYLVFSRLAIGVTAKFCLKIIHGIRMQLVRAALGASYMEMKNKQDLLYSAVTKDIVTLSQAIMGVTQFIISSLVVVGCLIYLAVLSLTVFIFIVLAIVLSTLVYLTFSAKSFKHIQSARESEEELFMHTRQLIDGFKEILLNHNKGDDLVEDALQTASKENIEKSYRGFSGFFNMSIIGQLLFYTVILFLLFASSLWLDLAIPTLVSCMIVTLFIVGPVENLTALIPRLAEGNVAANRLSDILTAFKQTVPAIRKNTVKEDFQQLVYDGYHYQYDNKLETGFKVGPINFELKKGEITFIHGSNGAGKTTFVHLLLGLLEKQQGASVLNQQVLDDSLLNYNLFSPVFSDFHLFDRFYGLKEVDLNKAKDYLQLFELDKKVSLENGYFSTINLSTGQRKRLALIAILLEKRPILVLDEWAADQDPAFRQKFYTEILPLLKQEGFTILAITHDDKYYHCADYLYRMDDGQLLRVTNTD</sequence>
<dbReference type="GO" id="GO:0140359">
    <property type="term" value="F:ABC-type transporter activity"/>
    <property type="evidence" value="ECO:0007669"/>
    <property type="project" value="InterPro"/>
</dbReference>
<proteinExistence type="predicted"/>
<dbReference type="InterPro" id="IPR003439">
    <property type="entry name" value="ABC_transporter-like_ATP-bd"/>
</dbReference>
<keyword evidence="2" id="KW-0813">Transport</keyword>
<evidence type="ECO:0000256" key="2">
    <source>
        <dbReference type="ARBA" id="ARBA00022448"/>
    </source>
</evidence>
<feature type="transmembrane region" description="Helical" evidence="8">
    <location>
        <begin position="262"/>
        <end position="281"/>
    </location>
</feature>
<feature type="domain" description="ABC transmembrane type-1" evidence="10">
    <location>
        <begin position="17"/>
        <end position="293"/>
    </location>
</feature>
<accession>A0A3Q9JME1</accession>
<dbReference type="Gene3D" id="1.20.1560.10">
    <property type="entry name" value="ABC transporter type 1, transmembrane domain"/>
    <property type="match status" value="1"/>
</dbReference>
<dbReference type="SUPFAM" id="SSF90123">
    <property type="entry name" value="ABC transporter transmembrane region"/>
    <property type="match status" value="1"/>
</dbReference>
<keyword evidence="3 8" id="KW-0812">Transmembrane</keyword>
<feature type="transmembrane region" description="Helical" evidence="8">
    <location>
        <begin position="56"/>
        <end position="80"/>
    </location>
</feature>
<evidence type="ECO:0000256" key="1">
    <source>
        <dbReference type="ARBA" id="ARBA00004651"/>
    </source>
</evidence>
<dbReference type="InterPro" id="IPR050095">
    <property type="entry name" value="ECF_ABC_transporter_ATP-bd"/>
</dbReference>
<dbReference type="GO" id="GO:0043190">
    <property type="term" value="C:ATP-binding cassette (ABC) transporter complex"/>
    <property type="evidence" value="ECO:0007669"/>
    <property type="project" value="TreeGrafter"/>
</dbReference>
<dbReference type="Proteomes" id="UP000273143">
    <property type="component" value="Chromosome"/>
</dbReference>
<dbReference type="GO" id="GO:1904680">
    <property type="term" value="F:peptide transmembrane transporter activity"/>
    <property type="evidence" value="ECO:0007669"/>
    <property type="project" value="InterPro"/>
</dbReference>
<dbReference type="InterPro" id="IPR027417">
    <property type="entry name" value="P-loop_NTPase"/>
</dbReference>
<evidence type="ECO:0000256" key="6">
    <source>
        <dbReference type="ARBA" id="ARBA00022989"/>
    </source>
</evidence>
<dbReference type="PANTHER" id="PTHR43553">
    <property type="entry name" value="HEAVY METAL TRANSPORTER"/>
    <property type="match status" value="1"/>
</dbReference>
<dbReference type="GO" id="GO:0016887">
    <property type="term" value="F:ATP hydrolysis activity"/>
    <property type="evidence" value="ECO:0007669"/>
    <property type="project" value="InterPro"/>
</dbReference>
<organism evidence="11 12">
    <name type="scientific">Entomomonas moraniae</name>
    <dbReference type="NCBI Taxonomy" id="2213226"/>
    <lineage>
        <taxon>Bacteria</taxon>
        <taxon>Pseudomonadati</taxon>
        <taxon>Pseudomonadota</taxon>
        <taxon>Gammaproteobacteria</taxon>
        <taxon>Pseudomonadales</taxon>
        <taxon>Pseudomonadaceae</taxon>
        <taxon>Entomomonas</taxon>
    </lineage>
</organism>
<keyword evidence="4" id="KW-0547">Nucleotide-binding</keyword>
<reference evidence="12" key="1">
    <citation type="submission" date="2018-06" db="EMBL/GenBank/DDBJ databases">
        <title>Complete genome of Pseudomonas insecticola strain QZS01.</title>
        <authorList>
            <person name="Wang J."/>
            <person name="Su Q."/>
        </authorList>
    </citation>
    <scope>NUCLEOTIDE SEQUENCE [LARGE SCALE GENOMIC DNA]</scope>
    <source>
        <strain evidence="12">QZS01</strain>
    </source>
</reference>
<feature type="transmembrane region" description="Helical" evidence="8">
    <location>
        <begin position="234"/>
        <end position="256"/>
    </location>
</feature>
<evidence type="ECO:0000256" key="3">
    <source>
        <dbReference type="ARBA" id="ARBA00022692"/>
    </source>
</evidence>
<dbReference type="SUPFAM" id="SSF52540">
    <property type="entry name" value="P-loop containing nucleoside triphosphate hydrolases"/>
    <property type="match status" value="1"/>
</dbReference>
<dbReference type="InterPro" id="IPR005898">
    <property type="entry name" value="Cyc_pep_transpt_SyrD/YojI"/>
</dbReference>
<gene>
    <name evidence="11" type="ORF">DM558_14435</name>
</gene>
<evidence type="ECO:0000313" key="12">
    <source>
        <dbReference type="Proteomes" id="UP000273143"/>
    </source>
</evidence>
<dbReference type="RefSeq" id="WP_127164567.1">
    <property type="nucleotide sequence ID" value="NZ_CP029822.1"/>
</dbReference>
<protein>
    <submittedName>
        <fullName evidence="11">Cyclic peptide export ABC transporter</fullName>
    </submittedName>
</protein>
<evidence type="ECO:0000259" key="10">
    <source>
        <dbReference type="PROSITE" id="PS50929"/>
    </source>
</evidence>
<dbReference type="AlphaFoldDB" id="A0A3Q9JME1"/>
<dbReference type="InterPro" id="IPR011527">
    <property type="entry name" value="ABC1_TM_dom"/>
</dbReference>
<evidence type="ECO:0000259" key="9">
    <source>
        <dbReference type="PROSITE" id="PS50893"/>
    </source>
</evidence>
<dbReference type="InterPro" id="IPR003593">
    <property type="entry name" value="AAA+_ATPase"/>
</dbReference>
<dbReference type="PANTHER" id="PTHR43553:SF11">
    <property type="entry name" value="ABC TRANSPORTER ATP-BINDING_PERMEASE PROTEIN YOJI"/>
    <property type="match status" value="1"/>
</dbReference>
<dbReference type="KEGG" id="emo:DM558_14435"/>
<keyword evidence="5" id="KW-0067">ATP-binding</keyword>
<dbReference type="PROSITE" id="PS50929">
    <property type="entry name" value="ABC_TM1F"/>
    <property type="match status" value="1"/>
</dbReference>
<dbReference type="SMART" id="SM00382">
    <property type="entry name" value="AAA"/>
    <property type="match status" value="1"/>
</dbReference>
<dbReference type="Gene3D" id="3.40.50.300">
    <property type="entry name" value="P-loop containing nucleotide triphosphate hydrolases"/>
    <property type="match status" value="1"/>
</dbReference>
<dbReference type="NCBIfam" id="TIGR01194">
    <property type="entry name" value="cyc_pep_trnsptr"/>
    <property type="match status" value="1"/>
</dbReference>
<keyword evidence="12" id="KW-1185">Reference proteome</keyword>
<dbReference type="InterPro" id="IPR036640">
    <property type="entry name" value="ABC1_TM_sf"/>
</dbReference>
<keyword evidence="6 8" id="KW-1133">Transmembrane helix</keyword>
<evidence type="ECO:0000313" key="11">
    <source>
        <dbReference type="EMBL" id="AZS51889.1"/>
    </source>
</evidence>
<keyword evidence="7 8" id="KW-0472">Membrane</keyword>
<evidence type="ECO:0000256" key="8">
    <source>
        <dbReference type="SAM" id="Phobius"/>
    </source>
</evidence>
<name>A0A3Q9JME1_9GAMM</name>
<comment type="subcellular location">
    <subcellularLocation>
        <location evidence="1">Cell membrane</location>
        <topology evidence="1">Multi-pass membrane protein</topology>
    </subcellularLocation>
</comment>
<evidence type="ECO:0000256" key="4">
    <source>
        <dbReference type="ARBA" id="ARBA00022741"/>
    </source>
</evidence>
<feature type="transmembrane region" description="Helical" evidence="8">
    <location>
        <begin position="15"/>
        <end position="36"/>
    </location>
</feature>